<evidence type="ECO:0000256" key="3">
    <source>
        <dbReference type="ARBA" id="ARBA00022475"/>
    </source>
</evidence>
<feature type="transmembrane region" description="Helical" evidence="9">
    <location>
        <begin position="548"/>
        <end position="570"/>
    </location>
</feature>
<organism evidence="13 14">
    <name type="scientific">Parvularcula mediterranea</name>
    <dbReference type="NCBI Taxonomy" id="2732508"/>
    <lineage>
        <taxon>Bacteria</taxon>
        <taxon>Pseudomonadati</taxon>
        <taxon>Pseudomonadota</taxon>
        <taxon>Alphaproteobacteria</taxon>
        <taxon>Parvularculales</taxon>
        <taxon>Parvularculaceae</taxon>
        <taxon>Parvularcula</taxon>
    </lineage>
</organism>
<feature type="region of interest" description="Disordered" evidence="8">
    <location>
        <begin position="379"/>
        <end position="409"/>
    </location>
</feature>
<name>A0A7Y3W6I8_9PROT</name>
<dbReference type="InterPro" id="IPR011014">
    <property type="entry name" value="MscS_channel_TM-2"/>
</dbReference>
<dbReference type="InterPro" id="IPR049278">
    <property type="entry name" value="MS_channel_C"/>
</dbReference>
<dbReference type="AlphaFoldDB" id="A0A7Y3W6I8"/>
<evidence type="ECO:0000256" key="2">
    <source>
        <dbReference type="ARBA" id="ARBA00008017"/>
    </source>
</evidence>
<evidence type="ECO:0000256" key="4">
    <source>
        <dbReference type="ARBA" id="ARBA00022692"/>
    </source>
</evidence>
<feature type="region of interest" description="Disordered" evidence="8">
    <location>
        <begin position="802"/>
        <end position="827"/>
    </location>
</feature>
<feature type="transmembrane region" description="Helical" evidence="9">
    <location>
        <begin position="199"/>
        <end position="222"/>
    </location>
</feature>
<feature type="transmembrane region" description="Helical" evidence="9">
    <location>
        <begin position="283"/>
        <end position="302"/>
    </location>
</feature>
<evidence type="ECO:0000256" key="6">
    <source>
        <dbReference type="ARBA" id="ARBA00023136"/>
    </source>
</evidence>
<feature type="coiled-coil region" evidence="7">
    <location>
        <begin position="103"/>
        <end position="130"/>
    </location>
</feature>
<evidence type="ECO:0000259" key="10">
    <source>
        <dbReference type="Pfam" id="PF00924"/>
    </source>
</evidence>
<dbReference type="SUPFAM" id="SSF82861">
    <property type="entry name" value="Mechanosensitive channel protein MscS (YggB), transmembrane region"/>
    <property type="match status" value="1"/>
</dbReference>
<feature type="domain" description="Mechanosensitive ion channel MscS C-terminal" evidence="12">
    <location>
        <begin position="712"/>
        <end position="793"/>
    </location>
</feature>
<accession>A0A7Y3W6I8</accession>
<keyword evidence="5 9" id="KW-1133">Transmembrane helix</keyword>
<evidence type="ECO:0000259" key="11">
    <source>
        <dbReference type="Pfam" id="PF12607"/>
    </source>
</evidence>
<dbReference type="Gene3D" id="2.30.30.60">
    <property type="match status" value="1"/>
</dbReference>
<dbReference type="Gene3D" id="1.10.287.1260">
    <property type="match status" value="1"/>
</dbReference>
<dbReference type="InterPro" id="IPR052702">
    <property type="entry name" value="MscS-like_channel"/>
</dbReference>
<dbReference type="PANTHER" id="PTHR30347:SF1">
    <property type="entry name" value="MECHANOSENSITIVE CHANNEL MSCK"/>
    <property type="match status" value="1"/>
</dbReference>
<proteinExistence type="inferred from homology"/>
<dbReference type="InterPro" id="IPR006685">
    <property type="entry name" value="MscS_channel_2nd"/>
</dbReference>
<keyword evidence="7" id="KW-0175">Coiled coil</keyword>
<feature type="transmembrane region" description="Helical" evidence="9">
    <location>
        <begin position="242"/>
        <end position="263"/>
    </location>
</feature>
<dbReference type="InterPro" id="IPR023408">
    <property type="entry name" value="MscS_beta-dom_sf"/>
</dbReference>
<dbReference type="RefSeq" id="WP_173200772.1">
    <property type="nucleotide sequence ID" value="NZ_JABFCX010000003.1"/>
</dbReference>
<dbReference type="InterPro" id="IPR022249">
    <property type="entry name" value="DUF3772"/>
</dbReference>
<feature type="transmembrane region" description="Helical" evidence="9">
    <location>
        <begin position="620"/>
        <end position="649"/>
    </location>
</feature>
<feature type="domain" description="DUF3772" evidence="11">
    <location>
        <begin position="126"/>
        <end position="179"/>
    </location>
</feature>
<dbReference type="SUPFAM" id="SSF50182">
    <property type="entry name" value="Sm-like ribonucleoproteins"/>
    <property type="match status" value="1"/>
</dbReference>
<feature type="domain" description="Mechanosensitive ion channel MscS" evidence="10">
    <location>
        <begin position="637"/>
        <end position="703"/>
    </location>
</feature>
<keyword evidence="14" id="KW-1185">Reference proteome</keyword>
<evidence type="ECO:0000256" key="7">
    <source>
        <dbReference type="SAM" id="Coils"/>
    </source>
</evidence>
<evidence type="ECO:0000256" key="5">
    <source>
        <dbReference type="ARBA" id="ARBA00022989"/>
    </source>
</evidence>
<reference evidence="13 14" key="1">
    <citation type="submission" date="2020-05" db="EMBL/GenBank/DDBJ databases">
        <title>Parvularcula mediterraneae sp. nov., isolated from polypropylene straw from shallow seawater of the seashore of Laganas in Zakynthos island, Greece.</title>
        <authorList>
            <person name="Szabo I."/>
            <person name="Al-Omari J."/>
            <person name="Rado J."/>
            <person name="Szerdahelyi G.S."/>
        </authorList>
    </citation>
    <scope>NUCLEOTIDE SEQUENCE [LARGE SCALE GENOMIC DNA]</scope>
    <source>
        <strain evidence="13 14">ZS-1/3</strain>
    </source>
</reference>
<dbReference type="Pfam" id="PF21082">
    <property type="entry name" value="MS_channel_3rd"/>
    <property type="match status" value="1"/>
</dbReference>
<dbReference type="PANTHER" id="PTHR30347">
    <property type="entry name" value="POTASSIUM CHANNEL RELATED"/>
    <property type="match status" value="1"/>
</dbReference>
<evidence type="ECO:0000313" key="13">
    <source>
        <dbReference type="EMBL" id="NNU17392.1"/>
    </source>
</evidence>
<sequence length="827" mass="90156">MMRLILLLPLLLGLAWAQTYLEPGTPEFRAAIEARAAQIADIQSALEDENLANDRLLELREEVRELRLDAAGAEEPLGRQIEIVENDLSRLGPAPGEGQPPEAEDLAARRADLTERLVRLQASRAEIELNLARSLRLAEDIADRRREAFTGQILARGAFLFDPSVWREAVSTSLEGAGEARDVAERWRSELREKGRLNIAYGAIVGALVLALLLMIPARRFLQHMIFRRIEDLEPLHSRRVILAALRALARILPGVIGGFLVLEALSVGSALPGEAQALATSIWVGFLILLMTDGAVTGVFAPKSPAWRVAPLRDDSVLIVRALAFSAAAVIVADRVLMTGAEEFGTSAALDFVREAITAIALGALLFTLAQERLWAGPEREDEPEVEPTLGKGEAPPGAPERPTVAAATPLSPAATRKMWPRARFIGRLVGIAAILAVILGWVNLGYYATTRSFSLLALTGLVAAIRALLREGVRLLDQKFGSRPPEGEEHDESDRVLYSWIGIAIDIIALVLFVPPALLVLGAEWVDVRGWIVDAFVGFQIGSVRISFAKILSAIAMFLVLLWVTRLVQKTADTQFFPRSRMDPGVQNSLRTLMGYIGLIIAFVVSVGTLGFDLSNLAIIAGALSVGIGFGLQSIVNNFVSGLILLFERPIKVGDWIITNSGEGIVKKISVRSTEIETFDRSSVIVPNSELISSAVTNWTHKDKMGRMLIRIGAAYDSDAPTVIRILERVARENPDTLSTPAPIVVFEDFGASSLDFSLRTYIRDVGSSLRVRTALRLAIHKAFREEGIEIPFPQQDVHLRDVPEGFGGAKADEPKPDQPPELSE</sequence>
<evidence type="ECO:0000256" key="1">
    <source>
        <dbReference type="ARBA" id="ARBA00004651"/>
    </source>
</evidence>
<comment type="caution">
    <text evidence="13">The sequence shown here is derived from an EMBL/GenBank/DDBJ whole genome shotgun (WGS) entry which is preliminary data.</text>
</comment>
<gene>
    <name evidence="13" type="ORF">HK107_13755</name>
</gene>
<evidence type="ECO:0000256" key="8">
    <source>
        <dbReference type="SAM" id="MobiDB-lite"/>
    </source>
</evidence>
<feature type="transmembrane region" description="Helical" evidence="9">
    <location>
        <begin position="499"/>
        <end position="528"/>
    </location>
</feature>
<dbReference type="InterPro" id="IPR010920">
    <property type="entry name" value="LSM_dom_sf"/>
</dbReference>
<keyword evidence="4 9" id="KW-0812">Transmembrane</keyword>
<feature type="transmembrane region" description="Helical" evidence="9">
    <location>
        <begin position="454"/>
        <end position="471"/>
    </location>
</feature>
<dbReference type="Gene3D" id="3.30.70.100">
    <property type="match status" value="1"/>
</dbReference>
<dbReference type="InterPro" id="IPR011066">
    <property type="entry name" value="MscS_channel_C_sf"/>
</dbReference>
<protein>
    <submittedName>
        <fullName evidence="13">Mechanosensitive ion channel family protein</fullName>
    </submittedName>
</protein>
<dbReference type="SUPFAM" id="SSF82689">
    <property type="entry name" value="Mechanosensitive channel protein MscS (YggB), C-terminal domain"/>
    <property type="match status" value="1"/>
</dbReference>
<dbReference type="Pfam" id="PF00924">
    <property type="entry name" value="MS_channel_2nd"/>
    <property type="match status" value="1"/>
</dbReference>
<evidence type="ECO:0000259" key="12">
    <source>
        <dbReference type="Pfam" id="PF21082"/>
    </source>
</evidence>
<dbReference type="GO" id="GO:0008381">
    <property type="term" value="F:mechanosensitive monoatomic ion channel activity"/>
    <property type="evidence" value="ECO:0007669"/>
    <property type="project" value="UniProtKB-ARBA"/>
</dbReference>
<dbReference type="Pfam" id="PF12607">
    <property type="entry name" value="DUF3772"/>
    <property type="match status" value="1"/>
</dbReference>
<comment type="subcellular location">
    <subcellularLocation>
        <location evidence="1">Cell membrane</location>
        <topology evidence="1">Multi-pass membrane protein</topology>
    </subcellularLocation>
</comment>
<feature type="transmembrane region" description="Helical" evidence="9">
    <location>
        <begin position="591"/>
        <end position="614"/>
    </location>
</feature>
<evidence type="ECO:0000313" key="14">
    <source>
        <dbReference type="Proteomes" id="UP000536835"/>
    </source>
</evidence>
<comment type="similarity">
    <text evidence="2">Belongs to the MscS (TC 1.A.23) family.</text>
</comment>
<dbReference type="PROSITE" id="PS01246">
    <property type="entry name" value="UPF0003"/>
    <property type="match status" value="1"/>
</dbReference>
<feature type="transmembrane region" description="Helical" evidence="9">
    <location>
        <begin position="426"/>
        <end position="448"/>
    </location>
</feature>
<dbReference type="EMBL" id="JABFCX010000003">
    <property type="protein sequence ID" value="NNU17392.1"/>
    <property type="molecule type" value="Genomic_DNA"/>
</dbReference>
<keyword evidence="6 9" id="KW-0472">Membrane</keyword>
<keyword evidence="3" id="KW-1003">Cell membrane</keyword>
<dbReference type="InterPro" id="IPR006686">
    <property type="entry name" value="MscS_channel_CS"/>
</dbReference>
<feature type="coiled-coil region" evidence="7">
    <location>
        <begin position="42"/>
        <end position="69"/>
    </location>
</feature>
<evidence type="ECO:0000256" key="9">
    <source>
        <dbReference type="SAM" id="Phobius"/>
    </source>
</evidence>
<dbReference type="Proteomes" id="UP000536835">
    <property type="component" value="Unassembled WGS sequence"/>
</dbReference>
<dbReference type="GO" id="GO:0005886">
    <property type="term" value="C:plasma membrane"/>
    <property type="evidence" value="ECO:0007669"/>
    <property type="project" value="UniProtKB-SubCell"/>
</dbReference>